<evidence type="ECO:0000256" key="13">
    <source>
        <dbReference type="ARBA" id="ARBA00022989"/>
    </source>
</evidence>
<evidence type="ECO:0000256" key="1">
    <source>
        <dbReference type="ARBA" id="ARBA00001698"/>
    </source>
</evidence>
<keyword evidence="9" id="KW-0444">Lipid biosynthesis</keyword>
<feature type="transmembrane region" description="Helical" evidence="19">
    <location>
        <begin position="61"/>
        <end position="94"/>
    </location>
</feature>
<comment type="caution">
    <text evidence="20">The sequence shown here is derived from an EMBL/GenBank/DDBJ whole genome shotgun (WGS) entry which is preliminary data.</text>
</comment>
<evidence type="ECO:0000256" key="16">
    <source>
        <dbReference type="ARBA" id="ARBA00023209"/>
    </source>
</evidence>
<keyword evidence="15 19" id="KW-0472">Membrane</keyword>
<feature type="transmembrane region" description="Helical" evidence="19">
    <location>
        <begin position="101"/>
        <end position="118"/>
    </location>
</feature>
<keyword evidence="11 18" id="KW-0812">Transmembrane</keyword>
<dbReference type="PROSITE" id="PS01315">
    <property type="entry name" value="CDS"/>
    <property type="match status" value="1"/>
</dbReference>
<evidence type="ECO:0000256" key="5">
    <source>
        <dbReference type="ARBA" id="ARBA00010185"/>
    </source>
</evidence>
<keyword evidence="8" id="KW-1003">Cell membrane</keyword>
<feature type="transmembrane region" description="Helical" evidence="19">
    <location>
        <begin position="12"/>
        <end position="41"/>
    </location>
</feature>
<evidence type="ECO:0000256" key="8">
    <source>
        <dbReference type="ARBA" id="ARBA00022475"/>
    </source>
</evidence>
<sequence>MNDLAKRTASGIILIAVAAACLLLGGFAFWLLTVVAALLMMAEWVALHTPGMARNKQIAQFSLVVPLAILGPLAAGPGFFALGLIAGAAFFIAIVTRNGQLGWGAIYVGIPVLALLMLRSQPGAAGLLLAFWAMALVWATDIGAYFAGRTIGGPKIAPSISPSKTWAGLIGGVIAATAFAFALHVWAGLPFRLVMWTPLLAVLAQVGDFYESWLKRRAGVKDSGSLLPGHGGVMDRLDGLVPVAPVAAILVELPRWLG</sequence>
<proteinExistence type="inferred from homology"/>
<dbReference type="PANTHER" id="PTHR46382">
    <property type="entry name" value="PHOSPHATIDATE CYTIDYLYLTRANSFERASE"/>
    <property type="match status" value="1"/>
</dbReference>
<organism evidence="20 21">
    <name type="scientific">Sphingomonas floccifaciens</name>
    <dbReference type="NCBI Taxonomy" id="1844115"/>
    <lineage>
        <taxon>Bacteria</taxon>
        <taxon>Pseudomonadati</taxon>
        <taxon>Pseudomonadota</taxon>
        <taxon>Alphaproteobacteria</taxon>
        <taxon>Sphingomonadales</taxon>
        <taxon>Sphingomonadaceae</taxon>
        <taxon>Sphingomonas</taxon>
    </lineage>
</organism>
<keyword evidence="12 18" id="KW-0548">Nucleotidyltransferase</keyword>
<comment type="pathway">
    <text evidence="3 18">Phospholipid metabolism; CDP-diacylglycerol biosynthesis; CDP-diacylglycerol from sn-glycerol 3-phosphate: step 3/3.</text>
</comment>
<name>A0ABW4NEV9_9SPHN</name>
<comment type="catalytic activity">
    <reaction evidence="1 18">
        <text>a 1,2-diacyl-sn-glycero-3-phosphate + CTP + H(+) = a CDP-1,2-diacyl-sn-glycerol + diphosphate</text>
        <dbReference type="Rhea" id="RHEA:16229"/>
        <dbReference type="ChEBI" id="CHEBI:15378"/>
        <dbReference type="ChEBI" id="CHEBI:33019"/>
        <dbReference type="ChEBI" id="CHEBI:37563"/>
        <dbReference type="ChEBI" id="CHEBI:58332"/>
        <dbReference type="ChEBI" id="CHEBI:58608"/>
        <dbReference type="EC" id="2.7.7.41"/>
    </reaction>
</comment>
<dbReference type="PROSITE" id="PS51257">
    <property type="entry name" value="PROKAR_LIPOPROTEIN"/>
    <property type="match status" value="1"/>
</dbReference>
<feature type="transmembrane region" description="Helical" evidence="19">
    <location>
        <begin position="124"/>
        <end position="146"/>
    </location>
</feature>
<dbReference type="PANTHER" id="PTHR46382:SF1">
    <property type="entry name" value="PHOSPHATIDATE CYTIDYLYLTRANSFERASE"/>
    <property type="match status" value="1"/>
</dbReference>
<evidence type="ECO:0000256" key="12">
    <source>
        <dbReference type="ARBA" id="ARBA00022695"/>
    </source>
</evidence>
<dbReference type="InterPro" id="IPR000374">
    <property type="entry name" value="PC_trans"/>
</dbReference>
<feature type="transmembrane region" description="Helical" evidence="19">
    <location>
        <begin position="166"/>
        <end position="187"/>
    </location>
</feature>
<comment type="pathway">
    <text evidence="4">Lipid metabolism.</text>
</comment>
<evidence type="ECO:0000256" key="11">
    <source>
        <dbReference type="ARBA" id="ARBA00022692"/>
    </source>
</evidence>
<evidence type="ECO:0000256" key="15">
    <source>
        <dbReference type="ARBA" id="ARBA00023136"/>
    </source>
</evidence>
<comment type="similarity">
    <text evidence="5 18">Belongs to the CDS family.</text>
</comment>
<comment type="subcellular location">
    <subcellularLocation>
        <location evidence="2">Cell membrane</location>
        <topology evidence="2">Multi-pass membrane protein</topology>
    </subcellularLocation>
</comment>
<evidence type="ECO:0000256" key="18">
    <source>
        <dbReference type="RuleBase" id="RU003938"/>
    </source>
</evidence>
<evidence type="ECO:0000256" key="4">
    <source>
        <dbReference type="ARBA" id="ARBA00005189"/>
    </source>
</evidence>
<dbReference type="GO" id="GO:0016779">
    <property type="term" value="F:nucleotidyltransferase activity"/>
    <property type="evidence" value="ECO:0007669"/>
    <property type="project" value="UniProtKB-KW"/>
</dbReference>
<keyword evidence="14" id="KW-0443">Lipid metabolism</keyword>
<dbReference type="Proteomes" id="UP001597283">
    <property type="component" value="Unassembled WGS sequence"/>
</dbReference>
<keyword evidence="16" id="KW-0594">Phospholipid biosynthesis</keyword>
<keyword evidence="13 19" id="KW-1133">Transmembrane helix</keyword>
<dbReference type="EC" id="2.7.7.41" evidence="6 18"/>
<evidence type="ECO:0000256" key="10">
    <source>
        <dbReference type="ARBA" id="ARBA00022679"/>
    </source>
</evidence>
<evidence type="ECO:0000256" key="9">
    <source>
        <dbReference type="ARBA" id="ARBA00022516"/>
    </source>
</evidence>
<keyword evidence="17" id="KW-1208">Phospholipid metabolism</keyword>
<keyword evidence="21" id="KW-1185">Reference proteome</keyword>
<dbReference type="RefSeq" id="WP_380940985.1">
    <property type="nucleotide sequence ID" value="NZ_JBHUFC010000006.1"/>
</dbReference>
<accession>A0ABW4NEV9</accession>
<gene>
    <name evidence="20" type="ORF">ACFSC3_13555</name>
</gene>
<evidence type="ECO:0000256" key="14">
    <source>
        <dbReference type="ARBA" id="ARBA00023098"/>
    </source>
</evidence>
<keyword evidence="10 18" id="KW-0808">Transferase</keyword>
<evidence type="ECO:0000256" key="7">
    <source>
        <dbReference type="ARBA" id="ARBA00019373"/>
    </source>
</evidence>
<evidence type="ECO:0000256" key="19">
    <source>
        <dbReference type="SAM" id="Phobius"/>
    </source>
</evidence>
<reference evidence="21" key="1">
    <citation type="journal article" date="2019" name="Int. J. Syst. Evol. Microbiol.">
        <title>The Global Catalogue of Microorganisms (GCM) 10K type strain sequencing project: providing services to taxonomists for standard genome sequencing and annotation.</title>
        <authorList>
            <consortium name="The Broad Institute Genomics Platform"/>
            <consortium name="The Broad Institute Genome Sequencing Center for Infectious Disease"/>
            <person name="Wu L."/>
            <person name="Ma J."/>
        </authorList>
    </citation>
    <scope>NUCLEOTIDE SEQUENCE [LARGE SCALE GENOMIC DNA]</scope>
    <source>
        <strain evidence="21">Q85</strain>
    </source>
</reference>
<dbReference type="EMBL" id="JBHUFC010000006">
    <property type="protein sequence ID" value="MFD1788591.1"/>
    <property type="molecule type" value="Genomic_DNA"/>
</dbReference>
<evidence type="ECO:0000313" key="21">
    <source>
        <dbReference type="Proteomes" id="UP001597283"/>
    </source>
</evidence>
<evidence type="ECO:0000256" key="2">
    <source>
        <dbReference type="ARBA" id="ARBA00004651"/>
    </source>
</evidence>
<protein>
    <recommendedName>
        <fullName evidence="7 18">Phosphatidate cytidylyltransferase</fullName>
        <ecNumber evidence="6 18">2.7.7.41</ecNumber>
    </recommendedName>
</protein>
<dbReference type="Pfam" id="PF01148">
    <property type="entry name" value="CTP_transf_1"/>
    <property type="match status" value="1"/>
</dbReference>
<evidence type="ECO:0000313" key="20">
    <source>
        <dbReference type="EMBL" id="MFD1788591.1"/>
    </source>
</evidence>
<evidence type="ECO:0000256" key="3">
    <source>
        <dbReference type="ARBA" id="ARBA00005119"/>
    </source>
</evidence>
<evidence type="ECO:0000256" key="6">
    <source>
        <dbReference type="ARBA" id="ARBA00012487"/>
    </source>
</evidence>
<evidence type="ECO:0000256" key="17">
    <source>
        <dbReference type="ARBA" id="ARBA00023264"/>
    </source>
</evidence>